<dbReference type="EMBL" id="CAICTM010000515">
    <property type="protein sequence ID" value="CAB9512068.1"/>
    <property type="molecule type" value="Genomic_DNA"/>
</dbReference>
<comment type="caution">
    <text evidence="5">The sequence shown here is derived from an EMBL/GenBank/DDBJ whole genome shotgun (WGS) entry which is preliminary data.</text>
</comment>
<feature type="region of interest" description="Disordered" evidence="2">
    <location>
        <begin position="443"/>
        <end position="490"/>
    </location>
</feature>
<reference evidence="5" key="1">
    <citation type="submission" date="2020-06" db="EMBL/GenBank/DDBJ databases">
        <authorList>
            <consortium name="Plant Systems Biology data submission"/>
        </authorList>
    </citation>
    <scope>NUCLEOTIDE SEQUENCE</scope>
    <source>
        <strain evidence="5">D6</strain>
    </source>
</reference>
<evidence type="ECO:0000313" key="5">
    <source>
        <dbReference type="EMBL" id="CAB9512068.1"/>
    </source>
</evidence>
<protein>
    <recommendedName>
        <fullName evidence="7">Chromosome partition protein Smc</fullName>
    </recommendedName>
</protein>
<evidence type="ECO:0000256" key="2">
    <source>
        <dbReference type="SAM" id="MobiDB-lite"/>
    </source>
</evidence>
<feature type="transmembrane region" description="Helical" evidence="3">
    <location>
        <begin position="417"/>
        <end position="439"/>
    </location>
</feature>
<keyword evidence="3" id="KW-1133">Transmembrane helix</keyword>
<evidence type="ECO:0000256" key="4">
    <source>
        <dbReference type="SAM" id="SignalP"/>
    </source>
</evidence>
<keyword evidence="1" id="KW-0175">Coiled coil</keyword>
<keyword evidence="3" id="KW-0472">Membrane</keyword>
<evidence type="ECO:0008006" key="7">
    <source>
        <dbReference type="Google" id="ProtNLM"/>
    </source>
</evidence>
<name>A0A9N8HIS4_9STRA</name>
<gene>
    <name evidence="5" type="ORF">SEMRO_516_G158570.1</name>
</gene>
<proteinExistence type="predicted"/>
<sequence length="490" mass="56585">MMKTIRILLALCLAGTVVWGQEEQHCQCDDLQQRHDKCVNDWSALDQVRAVLEEQLRNTGREAEERCQGQLEQAKIDHQSQVDQVRGSSDIIVQQAEQRWALCEETSKAKIEEVQNERQAAAALAEQAKVELSQCQNQQSELTVNLEQVKTGHRELESSHQQLNNELRSTKELLNAAKQDKQALEQDKANLQAAKGKLEKDLSKRSLDLQKTQKSERSLKTELGETKKTLDEMIAAKTIISIDYDLLNERIEEFKTFVMQNVNKFLNIVGEHLGFVKEEAIKFWKMLEKDVFPHIRRFVEKDALPFLKKTWKDTKAFWEETYAPYRGPVNKQIKQAKREWNKFYKANLEPTVKEHKLDQHYDAAKATAVEHMALAHEKLVEGVESSSSVALKFAKMENFPPVIIEYLQLVNTNVEPAAFAIECTIAFLVIRFILGWLFFGPKKKKGKKPKMTKKQWQEKQEMEKAKTKQQQQAPKNNKATKNGKNQKKNK</sequence>
<dbReference type="Proteomes" id="UP001153069">
    <property type="component" value="Unassembled WGS sequence"/>
</dbReference>
<evidence type="ECO:0000256" key="3">
    <source>
        <dbReference type="SAM" id="Phobius"/>
    </source>
</evidence>
<feature type="coiled-coil region" evidence="1">
    <location>
        <begin position="111"/>
        <end position="201"/>
    </location>
</feature>
<feature type="compositionally biased region" description="Low complexity" evidence="2">
    <location>
        <begin position="468"/>
        <end position="482"/>
    </location>
</feature>
<evidence type="ECO:0000256" key="1">
    <source>
        <dbReference type="SAM" id="Coils"/>
    </source>
</evidence>
<keyword evidence="3" id="KW-0812">Transmembrane</keyword>
<feature type="compositionally biased region" description="Basic residues" evidence="2">
    <location>
        <begin position="443"/>
        <end position="453"/>
    </location>
</feature>
<keyword evidence="6" id="KW-1185">Reference proteome</keyword>
<evidence type="ECO:0000313" key="6">
    <source>
        <dbReference type="Proteomes" id="UP001153069"/>
    </source>
</evidence>
<feature type="chain" id="PRO_5040410633" description="Chromosome partition protein Smc" evidence="4">
    <location>
        <begin position="21"/>
        <end position="490"/>
    </location>
</feature>
<feature type="compositionally biased region" description="Basic and acidic residues" evidence="2">
    <location>
        <begin position="455"/>
        <end position="466"/>
    </location>
</feature>
<organism evidence="5 6">
    <name type="scientific">Seminavis robusta</name>
    <dbReference type="NCBI Taxonomy" id="568900"/>
    <lineage>
        <taxon>Eukaryota</taxon>
        <taxon>Sar</taxon>
        <taxon>Stramenopiles</taxon>
        <taxon>Ochrophyta</taxon>
        <taxon>Bacillariophyta</taxon>
        <taxon>Bacillariophyceae</taxon>
        <taxon>Bacillariophycidae</taxon>
        <taxon>Naviculales</taxon>
        <taxon>Naviculaceae</taxon>
        <taxon>Seminavis</taxon>
    </lineage>
</organism>
<feature type="signal peptide" evidence="4">
    <location>
        <begin position="1"/>
        <end position="20"/>
    </location>
</feature>
<dbReference type="AlphaFoldDB" id="A0A9N8HIS4"/>
<accession>A0A9N8HIS4</accession>
<keyword evidence="4" id="KW-0732">Signal</keyword>